<evidence type="ECO:0000256" key="2">
    <source>
        <dbReference type="ARBA" id="ARBA00022786"/>
    </source>
</evidence>
<dbReference type="Proteomes" id="UP001177003">
    <property type="component" value="Chromosome 9"/>
</dbReference>
<reference evidence="3" key="1">
    <citation type="submission" date="2023-04" db="EMBL/GenBank/DDBJ databases">
        <authorList>
            <person name="Vijverberg K."/>
            <person name="Xiong W."/>
            <person name="Schranz E."/>
        </authorList>
    </citation>
    <scope>NUCLEOTIDE SEQUENCE</scope>
</reference>
<keyword evidence="1" id="KW-0808">Transferase</keyword>
<name>A0AA36A5Q4_LACSI</name>
<dbReference type="AlphaFoldDB" id="A0AA36A5Q4"/>
<sequence>MLQQVVAMCHFILLKTWSLEDHISFYSNEPTTAGLVLNAKPYFNEPGFAHSRGSANGEYQSKIYNETTLIYSFKTMVCTMKNPPKEIASTTVNLYHPSLKPLKGKPDLKSHPRWLSSGPYNCLAATTTSITR</sequence>
<dbReference type="EMBL" id="OX465085">
    <property type="protein sequence ID" value="CAI9303727.1"/>
    <property type="molecule type" value="Genomic_DNA"/>
</dbReference>
<dbReference type="PANTHER" id="PTHR46116">
    <property type="entry name" value="(E3-INDEPENDENT) E2 UBIQUITIN-CONJUGATING ENZYME"/>
    <property type="match status" value="1"/>
</dbReference>
<evidence type="ECO:0000256" key="1">
    <source>
        <dbReference type="ARBA" id="ARBA00022679"/>
    </source>
</evidence>
<keyword evidence="2" id="KW-0833">Ubl conjugation pathway</keyword>
<gene>
    <name evidence="3" type="ORF">LSALG_LOCUS42144</name>
</gene>
<dbReference type="PANTHER" id="PTHR46116:SF41">
    <property type="entry name" value="UBIQUITIN-CONJUGATING ENZYME E2 25-RELATED"/>
    <property type="match status" value="1"/>
</dbReference>
<proteinExistence type="predicted"/>
<evidence type="ECO:0000313" key="3">
    <source>
        <dbReference type="EMBL" id="CAI9303727.1"/>
    </source>
</evidence>
<dbReference type="InterPro" id="IPR016135">
    <property type="entry name" value="UBQ-conjugating_enzyme/RWD"/>
</dbReference>
<organism evidence="3 4">
    <name type="scientific">Lactuca saligna</name>
    <name type="common">Willowleaf lettuce</name>
    <dbReference type="NCBI Taxonomy" id="75948"/>
    <lineage>
        <taxon>Eukaryota</taxon>
        <taxon>Viridiplantae</taxon>
        <taxon>Streptophyta</taxon>
        <taxon>Embryophyta</taxon>
        <taxon>Tracheophyta</taxon>
        <taxon>Spermatophyta</taxon>
        <taxon>Magnoliopsida</taxon>
        <taxon>eudicotyledons</taxon>
        <taxon>Gunneridae</taxon>
        <taxon>Pentapetalae</taxon>
        <taxon>asterids</taxon>
        <taxon>campanulids</taxon>
        <taxon>Asterales</taxon>
        <taxon>Asteraceae</taxon>
        <taxon>Cichorioideae</taxon>
        <taxon>Cichorieae</taxon>
        <taxon>Lactucinae</taxon>
        <taxon>Lactuca</taxon>
    </lineage>
</organism>
<keyword evidence="4" id="KW-1185">Reference proteome</keyword>
<accession>A0AA36A5Q4</accession>
<evidence type="ECO:0000313" key="4">
    <source>
        <dbReference type="Proteomes" id="UP001177003"/>
    </source>
</evidence>
<protein>
    <submittedName>
        <fullName evidence="3">Uncharacterized protein</fullName>
    </submittedName>
</protein>
<dbReference type="Gene3D" id="3.10.110.10">
    <property type="entry name" value="Ubiquitin Conjugating Enzyme"/>
    <property type="match status" value="1"/>
</dbReference>
<dbReference type="GO" id="GO:0061631">
    <property type="term" value="F:ubiquitin conjugating enzyme activity"/>
    <property type="evidence" value="ECO:0007669"/>
    <property type="project" value="TreeGrafter"/>
</dbReference>